<feature type="signal peptide" evidence="1">
    <location>
        <begin position="1"/>
        <end position="16"/>
    </location>
</feature>
<dbReference type="Proteomes" id="UP000054560">
    <property type="component" value="Unassembled WGS sequence"/>
</dbReference>
<dbReference type="STRING" id="667725.A0A0L0G743"/>
<gene>
    <name evidence="3" type="ORF">SARC_03730</name>
</gene>
<feature type="domain" description="Agd3 deacetylase" evidence="2">
    <location>
        <begin position="416"/>
        <end position="625"/>
    </location>
</feature>
<dbReference type="eggNOG" id="ENOG502QR2R">
    <property type="taxonomic scope" value="Eukaryota"/>
</dbReference>
<dbReference type="InterPro" id="IPR056826">
    <property type="entry name" value="Agd3_CE"/>
</dbReference>
<dbReference type="EMBL" id="KQ241792">
    <property type="protein sequence ID" value="KNC84043.1"/>
    <property type="molecule type" value="Genomic_DNA"/>
</dbReference>
<accession>A0A0L0G743</accession>
<proteinExistence type="predicted"/>
<keyword evidence="1" id="KW-0732">Signal</keyword>
<dbReference type="GeneID" id="25904234"/>
<evidence type="ECO:0000313" key="3">
    <source>
        <dbReference type="EMBL" id="KNC84043.1"/>
    </source>
</evidence>
<feature type="domain" description="Agd3 deacetylase" evidence="2">
    <location>
        <begin position="257"/>
        <end position="315"/>
    </location>
</feature>
<dbReference type="AlphaFoldDB" id="A0A0L0G743"/>
<feature type="chain" id="PRO_5005539243" description="Agd3 deacetylase domain-containing protein" evidence="1">
    <location>
        <begin position="17"/>
        <end position="697"/>
    </location>
</feature>
<dbReference type="RefSeq" id="XP_014157945.1">
    <property type="nucleotide sequence ID" value="XM_014302470.1"/>
</dbReference>
<reference evidence="3 4" key="1">
    <citation type="submission" date="2011-02" db="EMBL/GenBank/DDBJ databases">
        <title>The Genome Sequence of Sphaeroforma arctica JP610.</title>
        <authorList>
            <consortium name="The Broad Institute Genome Sequencing Platform"/>
            <person name="Russ C."/>
            <person name="Cuomo C."/>
            <person name="Young S.K."/>
            <person name="Zeng Q."/>
            <person name="Gargeya S."/>
            <person name="Alvarado L."/>
            <person name="Berlin A."/>
            <person name="Chapman S.B."/>
            <person name="Chen Z."/>
            <person name="Freedman E."/>
            <person name="Gellesch M."/>
            <person name="Goldberg J."/>
            <person name="Griggs A."/>
            <person name="Gujja S."/>
            <person name="Heilman E."/>
            <person name="Heiman D."/>
            <person name="Howarth C."/>
            <person name="Mehta T."/>
            <person name="Neiman D."/>
            <person name="Pearson M."/>
            <person name="Roberts A."/>
            <person name="Saif S."/>
            <person name="Shea T."/>
            <person name="Shenoy N."/>
            <person name="Sisk P."/>
            <person name="Stolte C."/>
            <person name="Sykes S."/>
            <person name="White J."/>
            <person name="Yandava C."/>
            <person name="Burger G."/>
            <person name="Gray M.W."/>
            <person name="Holland P.W.H."/>
            <person name="King N."/>
            <person name="Lang F.B.F."/>
            <person name="Roger A.J."/>
            <person name="Ruiz-Trillo I."/>
            <person name="Haas B."/>
            <person name="Nusbaum C."/>
            <person name="Birren B."/>
        </authorList>
    </citation>
    <scope>NUCLEOTIDE SEQUENCE [LARGE SCALE GENOMIC DNA]</scope>
    <source>
        <strain evidence="3 4">JP610</strain>
    </source>
</reference>
<keyword evidence="4" id="KW-1185">Reference proteome</keyword>
<evidence type="ECO:0000259" key="2">
    <source>
        <dbReference type="Pfam" id="PF25115"/>
    </source>
</evidence>
<evidence type="ECO:0000256" key="1">
    <source>
        <dbReference type="SAM" id="SignalP"/>
    </source>
</evidence>
<protein>
    <recommendedName>
        <fullName evidence="2">Agd3 deacetylase domain-containing protein</fullName>
    </recommendedName>
</protein>
<evidence type="ECO:0000313" key="4">
    <source>
        <dbReference type="Proteomes" id="UP000054560"/>
    </source>
</evidence>
<dbReference type="OrthoDB" id="2113314at2759"/>
<name>A0A0L0G743_9EUKA</name>
<organism evidence="3 4">
    <name type="scientific">Sphaeroforma arctica JP610</name>
    <dbReference type="NCBI Taxonomy" id="667725"/>
    <lineage>
        <taxon>Eukaryota</taxon>
        <taxon>Ichthyosporea</taxon>
        <taxon>Ichthyophonida</taxon>
        <taxon>Sphaeroforma</taxon>
    </lineage>
</organism>
<dbReference type="Pfam" id="PF25115">
    <property type="entry name" value="Agd3_CE"/>
    <property type="match status" value="2"/>
</dbReference>
<sequence length="697" mass="77873">MLQITLFILAAAQAIALPLLQTDTSTNEASTGSTLGLRTLIVGSTSDSVILPKNVVQGYGSPFDVIVGAQPDLAGHGWHSIVVADSDVNQTWVREYAARTRARLVFLQSTADANDSTVLGVQDMFFDPSFQNITVADSDNARQLAGVLNTTSSWNVSETAPSAVSVVNTTMTTPFLVYDYETISADSAVAAFVANTTLGTEEMHFRFHANQAGLGANFVPFYTLSTEYTQMNLALGHSWYEWVTRGVFLGYRRLTMNIHVDDWFINSGIKYTNEAWKINSSDVETYVAWRKDFIENVLPAGSNFKLEPAYNGAGLGMSGYEDTSLNEASYEYAAEFDWMSHTWTHMNMDWLEDWQCDGKHKECNPLPEHYDAELGYNQKVARGEGIASDEYIDLYYGQIATPPHQFLDNRTELMENNYSPKSLVTPEITGLWPASYNGTPPVGRKPYLRNTLFFSKLVEYGIENVVGDNSRPELNAEVMYHAVVSTEEEYGTDGILIIPRWSPNIPFNCKDLDCVVRFYDEGACYWTTYGAPCNDSQVWTGADAINREAKSSTIPLLQQRWDPYMFHQANVHAQPYHNTSIPLVGQFVQDVAEDVLRYVTGLPFISIKMDDLGVMYRERMARDNAEHYGTLNLDEFGNPVSILVSGDDKFRVALTITATSPMSFMEQEDVSLYGTDQSVFEWVENNVPAAFKVSGSM</sequence>